<protein>
    <submittedName>
        <fullName evidence="1">BRCT domain-containing protein</fullName>
    </submittedName>
</protein>
<accession>A0ACD5GZD8</accession>
<keyword evidence="2" id="KW-1185">Reference proteome</keyword>
<dbReference type="EMBL" id="CP182909">
    <property type="protein sequence ID" value="XPM66228.1"/>
    <property type="molecule type" value="Genomic_DNA"/>
</dbReference>
<evidence type="ECO:0000313" key="1">
    <source>
        <dbReference type="EMBL" id="XPM66228.1"/>
    </source>
</evidence>
<reference evidence="1 2" key="1">
    <citation type="journal article" date="2016" name="Genome Announc.">
        <title>Draft Genome Sequence of the Thermotolerant Cyanobacterium Desertifilum sp. IPPAS B-1220.</title>
        <authorList>
            <person name="Mironov K.S."/>
            <person name="Sinetova M.A."/>
            <person name="Bolatkhan K."/>
            <person name="Zayadan B.K."/>
            <person name="Ustinova V.V."/>
            <person name="Kupriyanova E.V."/>
            <person name="Skrypnik A.N."/>
            <person name="Gogoleva N.E."/>
            <person name="Gogolev Y.V."/>
            <person name="Los D.A."/>
        </authorList>
    </citation>
    <scope>NUCLEOTIDE SEQUENCE [LARGE SCALE GENOMIC DNA]</scope>
    <source>
        <strain evidence="1 2">IPPAS B-1220</strain>
    </source>
</reference>
<proteinExistence type="predicted"/>
<name>A0ACD5GZD8_9CYAN</name>
<evidence type="ECO:0000313" key="2">
    <source>
        <dbReference type="Proteomes" id="UP000095472"/>
    </source>
</evidence>
<gene>
    <name evidence="1" type="ORF">BH720_013065</name>
</gene>
<sequence length="91" mass="9566">MQLATTAPTSSPTTGQLTGKTFVITGTLPTLKRDEAKALIQNAGGKVTSSISAKTDYLVVGAEAGSKLEKAEKFGITQLNESQLLELLQTR</sequence>
<organism evidence="1 2">
    <name type="scientific">Desertifilum tharense IPPAS B-1220</name>
    <dbReference type="NCBI Taxonomy" id="1781255"/>
    <lineage>
        <taxon>Bacteria</taxon>
        <taxon>Bacillati</taxon>
        <taxon>Cyanobacteriota</taxon>
        <taxon>Cyanophyceae</taxon>
        <taxon>Desertifilales</taxon>
        <taxon>Desertifilaceae</taxon>
        <taxon>Desertifilum</taxon>
    </lineage>
</organism>
<dbReference type="Proteomes" id="UP000095472">
    <property type="component" value="Chromosome"/>
</dbReference>